<proteinExistence type="predicted"/>
<accession>A0AAD7KZE9</accession>
<feature type="compositionally biased region" description="Basic and acidic residues" evidence="1">
    <location>
        <begin position="124"/>
        <end position="145"/>
    </location>
</feature>
<evidence type="ECO:0000313" key="3">
    <source>
        <dbReference type="Proteomes" id="UP001163823"/>
    </source>
</evidence>
<dbReference type="AlphaFoldDB" id="A0AAD7KZE9"/>
<organism evidence="2 3">
    <name type="scientific">Quillaja saponaria</name>
    <name type="common">Soap bark tree</name>
    <dbReference type="NCBI Taxonomy" id="32244"/>
    <lineage>
        <taxon>Eukaryota</taxon>
        <taxon>Viridiplantae</taxon>
        <taxon>Streptophyta</taxon>
        <taxon>Embryophyta</taxon>
        <taxon>Tracheophyta</taxon>
        <taxon>Spermatophyta</taxon>
        <taxon>Magnoliopsida</taxon>
        <taxon>eudicotyledons</taxon>
        <taxon>Gunneridae</taxon>
        <taxon>Pentapetalae</taxon>
        <taxon>rosids</taxon>
        <taxon>fabids</taxon>
        <taxon>Fabales</taxon>
        <taxon>Quillajaceae</taxon>
        <taxon>Quillaja</taxon>
    </lineage>
</organism>
<sequence length="154" mass="17433">MTSNYFQIRSAFALAFTKLTNPKVILGLGPNRSILGTIIRPDPVLLKRKGGSNGDVTFNNLLPGAGYPLQQQYGGHHDMLCNWQLDYEESLPWGFDGNGESSTHSLGKKRQVSNREKSSKKKVKENGEVKMVRNEENASRKEKPINKKHWRHNQ</sequence>
<name>A0AAD7KZE9_QUISA</name>
<reference evidence="2" key="1">
    <citation type="journal article" date="2023" name="Science">
        <title>Elucidation of the pathway for biosynthesis of saponin adjuvants from the soapbark tree.</title>
        <authorList>
            <person name="Reed J."/>
            <person name="Orme A."/>
            <person name="El-Demerdash A."/>
            <person name="Owen C."/>
            <person name="Martin L.B.B."/>
            <person name="Misra R.C."/>
            <person name="Kikuchi S."/>
            <person name="Rejzek M."/>
            <person name="Martin A.C."/>
            <person name="Harkess A."/>
            <person name="Leebens-Mack J."/>
            <person name="Louveau T."/>
            <person name="Stephenson M.J."/>
            <person name="Osbourn A."/>
        </authorList>
    </citation>
    <scope>NUCLEOTIDE SEQUENCE</scope>
    <source>
        <strain evidence="2">S10</strain>
    </source>
</reference>
<keyword evidence="3" id="KW-1185">Reference proteome</keyword>
<comment type="caution">
    <text evidence="2">The sequence shown here is derived from an EMBL/GenBank/DDBJ whole genome shotgun (WGS) entry which is preliminary data.</text>
</comment>
<feature type="region of interest" description="Disordered" evidence="1">
    <location>
        <begin position="98"/>
        <end position="154"/>
    </location>
</feature>
<evidence type="ECO:0000256" key="1">
    <source>
        <dbReference type="SAM" id="MobiDB-lite"/>
    </source>
</evidence>
<protein>
    <submittedName>
        <fullName evidence="2">Non-canonical poly(A) RNA polymerase PAPD5</fullName>
    </submittedName>
</protein>
<feature type="compositionally biased region" description="Basic residues" evidence="1">
    <location>
        <begin position="106"/>
        <end position="123"/>
    </location>
</feature>
<evidence type="ECO:0000313" key="2">
    <source>
        <dbReference type="EMBL" id="KAJ7948647.1"/>
    </source>
</evidence>
<gene>
    <name evidence="2" type="ORF">O6P43_029097</name>
</gene>
<dbReference type="KEGG" id="qsa:O6P43_029097"/>
<dbReference type="Proteomes" id="UP001163823">
    <property type="component" value="Chromosome 12"/>
</dbReference>
<dbReference type="EMBL" id="JARAOO010000012">
    <property type="protein sequence ID" value="KAJ7948647.1"/>
    <property type="molecule type" value="Genomic_DNA"/>
</dbReference>